<organism evidence="7 8">
    <name type="scientific">Steinernema hermaphroditum</name>
    <dbReference type="NCBI Taxonomy" id="289476"/>
    <lineage>
        <taxon>Eukaryota</taxon>
        <taxon>Metazoa</taxon>
        <taxon>Ecdysozoa</taxon>
        <taxon>Nematoda</taxon>
        <taxon>Chromadorea</taxon>
        <taxon>Rhabditida</taxon>
        <taxon>Tylenchina</taxon>
        <taxon>Panagrolaimomorpha</taxon>
        <taxon>Strongyloidoidea</taxon>
        <taxon>Steinernematidae</taxon>
        <taxon>Steinernema</taxon>
    </lineage>
</organism>
<feature type="domain" description="Fork-head" evidence="6">
    <location>
        <begin position="163"/>
        <end position="257"/>
    </location>
</feature>
<dbReference type="GO" id="GO:0000978">
    <property type="term" value="F:RNA polymerase II cis-regulatory region sequence-specific DNA binding"/>
    <property type="evidence" value="ECO:0007669"/>
    <property type="project" value="TreeGrafter"/>
</dbReference>
<evidence type="ECO:0000256" key="4">
    <source>
        <dbReference type="PROSITE-ProRule" id="PRU00089"/>
    </source>
</evidence>
<name>A0AA39LVH9_9BILA</name>
<keyword evidence="3 4" id="KW-0539">Nucleus</keyword>
<dbReference type="GO" id="GO:0009653">
    <property type="term" value="P:anatomical structure morphogenesis"/>
    <property type="evidence" value="ECO:0007669"/>
    <property type="project" value="TreeGrafter"/>
</dbReference>
<dbReference type="GO" id="GO:0000981">
    <property type="term" value="F:DNA-binding transcription factor activity, RNA polymerase II-specific"/>
    <property type="evidence" value="ECO:0007669"/>
    <property type="project" value="TreeGrafter"/>
</dbReference>
<evidence type="ECO:0000313" key="8">
    <source>
        <dbReference type="Proteomes" id="UP001175271"/>
    </source>
</evidence>
<feature type="DNA-binding region" description="Fork-head" evidence="4">
    <location>
        <begin position="163"/>
        <end position="257"/>
    </location>
</feature>
<dbReference type="InterPro" id="IPR001766">
    <property type="entry name" value="Fork_head_dom"/>
</dbReference>
<dbReference type="FunFam" id="1.10.10.10:FF:000042">
    <property type="entry name" value="hepatocyte nuclear factor 3-beta"/>
    <property type="match status" value="1"/>
</dbReference>
<dbReference type="Proteomes" id="UP001175271">
    <property type="component" value="Unassembled WGS sequence"/>
</dbReference>
<evidence type="ECO:0000256" key="5">
    <source>
        <dbReference type="SAM" id="MobiDB-lite"/>
    </source>
</evidence>
<dbReference type="Pfam" id="PF00250">
    <property type="entry name" value="Forkhead"/>
    <property type="match status" value="1"/>
</dbReference>
<dbReference type="GO" id="GO:0030154">
    <property type="term" value="P:cell differentiation"/>
    <property type="evidence" value="ECO:0007669"/>
    <property type="project" value="TreeGrafter"/>
</dbReference>
<dbReference type="InterPro" id="IPR030456">
    <property type="entry name" value="TF_fork_head_CS_2"/>
</dbReference>
<comment type="subcellular location">
    <subcellularLocation>
        <location evidence="1 4">Nucleus</location>
    </subcellularLocation>
</comment>
<feature type="compositionally biased region" description="Low complexity" evidence="5">
    <location>
        <begin position="311"/>
        <end position="321"/>
    </location>
</feature>
<accession>A0AA39LVH9</accession>
<reference evidence="7" key="1">
    <citation type="submission" date="2023-06" db="EMBL/GenBank/DDBJ databases">
        <title>Genomic analysis of the entomopathogenic nematode Steinernema hermaphroditum.</title>
        <authorList>
            <person name="Schwarz E.M."/>
            <person name="Heppert J.K."/>
            <person name="Baniya A."/>
            <person name="Schwartz H.T."/>
            <person name="Tan C.-H."/>
            <person name="Antoshechkin I."/>
            <person name="Sternberg P.W."/>
            <person name="Goodrich-Blair H."/>
            <person name="Dillman A.R."/>
        </authorList>
    </citation>
    <scope>NUCLEOTIDE SEQUENCE</scope>
    <source>
        <strain evidence="7">PS9179</strain>
        <tissue evidence="7">Whole animal</tissue>
    </source>
</reference>
<dbReference type="AlphaFoldDB" id="A0AA39LVH9"/>
<evidence type="ECO:0000256" key="3">
    <source>
        <dbReference type="ARBA" id="ARBA00023242"/>
    </source>
</evidence>
<dbReference type="EMBL" id="JAUCMV010000003">
    <property type="protein sequence ID" value="KAK0411676.1"/>
    <property type="molecule type" value="Genomic_DNA"/>
</dbReference>
<dbReference type="Gene3D" id="1.10.10.10">
    <property type="entry name" value="Winged helix-like DNA-binding domain superfamily/Winged helix DNA-binding domain"/>
    <property type="match status" value="1"/>
</dbReference>
<evidence type="ECO:0000256" key="1">
    <source>
        <dbReference type="ARBA" id="ARBA00004123"/>
    </source>
</evidence>
<gene>
    <name evidence="7" type="ORF">QR680_005776</name>
</gene>
<dbReference type="SMART" id="SM00339">
    <property type="entry name" value="FH"/>
    <property type="match status" value="1"/>
</dbReference>
<protein>
    <recommendedName>
        <fullName evidence="6">Fork-head domain-containing protein</fullName>
    </recommendedName>
</protein>
<dbReference type="SUPFAM" id="SSF46785">
    <property type="entry name" value="Winged helix' DNA-binding domain"/>
    <property type="match status" value="1"/>
</dbReference>
<dbReference type="GO" id="GO:0005634">
    <property type="term" value="C:nucleus"/>
    <property type="evidence" value="ECO:0007669"/>
    <property type="project" value="UniProtKB-SubCell"/>
</dbReference>
<dbReference type="PANTHER" id="PTHR11829:SF343">
    <property type="entry name" value="FORK-HEAD DOMAIN-CONTAINING PROTEIN"/>
    <property type="match status" value="1"/>
</dbReference>
<dbReference type="InterPro" id="IPR050211">
    <property type="entry name" value="FOX_domain-containing"/>
</dbReference>
<evidence type="ECO:0000256" key="2">
    <source>
        <dbReference type="ARBA" id="ARBA00023125"/>
    </source>
</evidence>
<dbReference type="PRINTS" id="PR00053">
    <property type="entry name" value="FORKHEAD"/>
</dbReference>
<feature type="compositionally biased region" description="Basic residues" evidence="5">
    <location>
        <begin position="258"/>
        <end position="277"/>
    </location>
</feature>
<proteinExistence type="predicted"/>
<dbReference type="PROSITE" id="PS50039">
    <property type="entry name" value="FORK_HEAD_3"/>
    <property type="match status" value="1"/>
</dbReference>
<dbReference type="PANTHER" id="PTHR11829">
    <property type="entry name" value="FORKHEAD BOX PROTEIN"/>
    <property type="match status" value="1"/>
</dbReference>
<dbReference type="PROSITE" id="PS00658">
    <property type="entry name" value="FORK_HEAD_2"/>
    <property type="match status" value="1"/>
</dbReference>
<keyword evidence="2 4" id="KW-0238">DNA-binding</keyword>
<feature type="region of interest" description="Disordered" evidence="5">
    <location>
        <begin position="258"/>
        <end position="324"/>
    </location>
</feature>
<dbReference type="InterPro" id="IPR036390">
    <property type="entry name" value="WH_DNA-bd_sf"/>
</dbReference>
<keyword evidence="8" id="KW-1185">Reference proteome</keyword>
<dbReference type="InterPro" id="IPR036388">
    <property type="entry name" value="WH-like_DNA-bd_sf"/>
</dbReference>
<sequence>MSGDAASASPWSLLSAKKKSLRVPLLPFSVPQRPPMNPASSSDALIPNPTAPSYTNSAMLDYSSMLPSYTSGATGYPSAYGYQISNPYTASAYGMQVYPNQRSIPSSTSPYGSNGFALPPASLPDVSESAMNAAENGLPRRSAFGDSIPNAADISRMKNPHTKPPKSYIALIAMAIEQSPEKMLTLSEIYQFIMDNFPFYRQSPQRWQNSIRHSLSFNDCFVKVPRGQDKPGKGSFWTLHNLCGNMFENGCHLRRHKRFTVRDKPKKGRKGAKRSQSPKHSDEATDSEPTAKTEVSVSPKMASPVSKEESVNPTTPQVVPVAPQPILPDFQKPAVQEIASSAGCNPIQELPYGASVISSVGSCPQQPFAAAGYGSAPFSHLYTTSDFSSTTALAAPFQLSSLDYYSGAQPFYATQASTDYASAVYPPASQTLYSSVSSSAAPQNL</sequence>
<evidence type="ECO:0000259" key="6">
    <source>
        <dbReference type="PROSITE" id="PS50039"/>
    </source>
</evidence>
<evidence type="ECO:0000313" key="7">
    <source>
        <dbReference type="EMBL" id="KAK0411676.1"/>
    </source>
</evidence>
<comment type="caution">
    <text evidence="7">The sequence shown here is derived from an EMBL/GenBank/DDBJ whole genome shotgun (WGS) entry which is preliminary data.</text>
</comment>
<feature type="compositionally biased region" description="Polar residues" evidence="5">
    <location>
        <begin position="287"/>
        <end position="296"/>
    </location>
</feature>